<name>L7LGX7_9ACTN</name>
<proteinExistence type="predicted"/>
<dbReference type="Proteomes" id="UP000035083">
    <property type="component" value="Unassembled WGS sequence"/>
</dbReference>
<accession>L7LGX7</accession>
<gene>
    <name evidence="1" type="ORF">GSI01S_01_03240</name>
</gene>
<sequence length="115" mass="11729">MAKTAAHRKQIADLIASLGAKVTFHESDPGTTGAGLIATTPASGTTTWAAATDTGTESQVQGSAVPLLVPAGKTVSHYGIWNGSTFLRGEQLDSSIIVNGTGPVSVDVTPKFTFD</sequence>
<protein>
    <submittedName>
        <fullName evidence="1">Uncharacterized protein</fullName>
    </submittedName>
</protein>
<dbReference type="AlphaFoldDB" id="L7LGX7"/>
<organism evidence="1 2">
    <name type="scientific">Gordonia sihwensis NBRC 108236</name>
    <dbReference type="NCBI Taxonomy" id="1223544"/>
    <lineage>
        <taxon>Bacteria</taxon>
        <taxon>Bacillati</taxon>
        <taxon>Actinomycetota</taxon>
        <taxon>Actinomycetes</taxon>
        <taxon>Mycobacteriales</taxon>
        <taxon>Gordoniaceae</taxon>
        <taxon>Gordonia</taxon>
    </lineage>
</organism>
<dbReference type="EMBL" id="BANU01000001">
    <property type="protein sequence ID" value="GAC59357.1"/>
    <property type="molecule type" value="Genomic_DNA"/>
</dbReference>
<evidence type="ECO:0000313" key="2">
    <source>
        <dbReference type="Proteomes" id="UP000035083"/>
    </source>
</evidence>
<reference evidence="1 2" key="1">
    <citation type="submission" date="2012-12" db="EMBL/GenBank/DDBJ databases">
        <title>Whole genome shotgun sequence of Gordonia sihwensis NBRC 108236.</title>
        <authorList>
            <person name="Yoshida I."/>
            <person name="Hosoyama A."/>
            <person name="Tsuchikane K."/>
            <person name="Ando Y."/>
            <person name="Baba S."/>
            <person name="Ohji S."/>
            <person name="Hamada M."/>
            <person name="Tamura T."/>
            <person name="Yamazoe A."/>
            <person name="Yamazaki S."/>
            <person name="Fujita N."/>
        </authorList>
    </citation>
    <scope>NUCLEOTIDE SEQUENCE [LARGE SCALE GENOMIC DNA]</scope>
    <source>
        <strain evidence="1 2">NBRC 108236</strain>
    </source>
</reference>
<dbReference type="eggNOG" id="ENOG5032EH2">
    <property type="taxonomic scope" value="Bacteria"/>
</dbReference>
<dbReference type="RefSeq" id="WP_006894547.1">
    <property type="nucleotide sequence ID" value="NZ_BANU01000001.1"/>
</dbReference>
<keyword evidence="2" id="KW-1185">Reference proteome</keyword>
<comment type="caution">
    <text evidence="1">The sequence shown here is derived from an EMBL/GenBank/DDBJ whole genome shotgun (WGS) entry which is preliminary data.</text>
</comment>
<evidence type="ECO:0000313" key="1">
    <source>
        <dbReference type="EMBL" id="GAC59357.1"/>
    </source>
</evidence>